<feature type="domain" description="Reverse transcriptase zinc-binding" evidence="3">
    <location>
        <begin position="5"/>
        <end position="40"/>
    </location>
</feature>
<evidence type="ECO:0000313" key="4">
    <source>
        <dbReference type="EMBL" id="KAK3204282.1"/>
    </source>
</evidence>
<dbReference type="InterPro" id="IPR012337">
    <property type="entry name" value="RNaseH-like_sf"/>
</dbReference>
<feature type="region of interest" description="Disordered" evidence="1">
    <location>
        <begin position="229"/>
        <end position="264"/>
    </location>
</feature>
<name>A0AAE0E1I8_9ROSI</name>
<reference evidence="4" key="1">
    <citation type="journal article" date="2023" name="Plant J.">
        <title>Genome sequences and population genomics provide insights into the demographic history, inbreeding, and mutation load of two 'living fossil' tree species of Dipteronia.</title>
        <authorList>
            <person name="Feng Y."/>
            <person name="Comes H.P."/>
            <person name="Chen J."/>
            <person name="Zhu S."/>
            <person name="Lu R."/>
            <person name="Zhang X."/>
            <person name="Li P."/>
            <person name="Qiu J."/>
            <person name="Olsen K.M."/>
            <person name="Qiu Y."/>
        </authorList>
    </citation>
    <scope>NUCLEOTIDE SEQUENCE</scope>
    <source>
        <strain evidence="4">NBL</strain>
    </source>
</reference>
<accession>A0AAE0E1I8</accession>
<dbReference type="Pfam" id="PF13456">
    <property type="entry name" value="RVT_3"/>
    <property type="match status" value="1"/>
</dbReference>
<dbReference type="InterPro" id="IPR002156">
    <property type="entry name" value="RNaseH_domain"/>
</dbReference>
<protein>
    <submittedName>
        <fullName evidence="4">Uncharacterized protein</fullName>
    </submittedName>
</protein>
<organism evidence="4 5">
    <name type="scientific">Dipteronia sinensis</name>
    <dbReference type="NCBI Taxonomy" id="43782"/>
    <lineage>
        <taxon>Eukaryota</taxon>
        <taxon>Viridiplantae</taxon>
        <taxon>Streptophyta</taxon>
        <taxon>Embryophyta</taxon>
        <taxon>Tracheophyta</taxon>
        <taxon>Spermatophyta</taxon>
        <taxon>Magnoliopsida</taxon>
        <taxon>eudicotyledons</taxon>
        <taxon>Gunneridae</taxon>
        <taxon>Pentapetalae</taxon>
        <taxon>rosids</taxon>
        <taxon>malvids</taxon>
        <taxon>Sapindales</taxon>
        <taxon>Sapindaceae</taxon>
        <taxon>Hippocastanoideae</taxon>
        <taxon>Acereae</taxon>
        <taxon>Dipteronia</taxon>
    </lineage>
</organism>
<sequence length="281" mass="32318">MDIALLSRGYISPSRCRFCCAAEEDLRHLFLDCPFVRGLWDAVSSTFGHELKLDDTCLDLWQEAIRVVFSTQLKTLWQTLHRLHVSGRPPKAPRILEVNWRPPPPGCLKVNTDGAAFGSPGLAGCAGVFRTCRSFVKGCFPIPPGVCFSFEAELVASVHAIDYAWTFGWRRLWLESDSNFVVDTLRSRSCKVPWRWRPVWDRCLNLISQMDFVVTHIYREDEIEVDKEEKPSFSIEKETDPSQQTRSRETNLKGFGEKSMSQEDLNRRAEVIEKFNNDIRL</sequence>
<evidence type="ECO:0000259" key="3">
    <source>
        <dbReference type="Pfam" id="PF13966"/>
    </source>
</evidence>
<dbReference type="GO" id="GO:0003676">
    <property type="term" value="F:nucleic acid binding"/>
    <property type="evidence" value="ECO:0007669"/>
    <property type="project" value="InterPro"/>
</dbReference>
<dbReference type="PANTHER" id="PTHR47723">
    <property type="entry name" value="OS05G0353850 PROTEIN"/>
    <property type="match status" value="1"/>
</dbReference>
<evidence type="ECO:0000256" key="1">
    <source>
        <dbReference type="SAM" id="MobiDB-lite"/>
    </source>
</evidence>
<evidence type="ECO:0000313" key="5">
    <source>
        <dbReference type="Proteomes" id="UP001281410"/>
    </source>
</evidence>
<dbReference type="GO" id="GO:0004523">
    <property type="term" value="F:RNA-DNA hybrid ribonuclease activity"/>
    <property type="evidence" value="ECO:0007669"/>
    <property type="project" value="InterPro"/>
</dbReference>
<dbReference type="AlphaFoldDB" id="A0AAE0E1I8"/>
<evidence type="ECO:0000259" key="2">
    <source>
        <dbReference type="Pfam" id="PF13456"/>
    </source>
</evidence>
<dbReference type="Gene3D" id="3.30.420.10">
    <property type="entry name" value="Ribonuclease H-like superfamily/Ribonuclease H"/>
    <property type="match status" value="1"/>
</dbReference>
<feature type="domain" description="RNase H type-1" evidence="2">
    <location>
        <begin position="111"/>
        <end position="221"/>
    </location>
</feature>
<dbReference type="InterPro" id="IPR036397">
    <property type="entry name" value="RNaseH_sf"/>
</dbReference>
<dbReference type="PANTHER" id="PTHR47723:SF23">
    <property type="entry name" value="REVERSE TRANSCRIPTASE-LIKE PROTEIN"/>
    <property type="match status" value="1"/>
</dbReference>
<dbReference type="CDD" id="cd06222">
    <property type="entry name" value="RNase_H_like"/>
    <property type="match status" value="1"/>
</dbReference>
<dbReference type="Pfam" id="PF13966">
    <property type="entry name" value="zf-RVT"/>
    <property type="match status" value="1"/>
</dbReference>
<dbReference type="InterPro" id="IPR044730">
    <property type="entry name" value="RNase_H-like_dom_plant"/>
</dbReference>
<dbReference type="EMBL" id="JANJYJ010000006">
    <property type="protein sequence ID" value="KAK3204282.1"/>
    <property type="molecule type" value="Genomic_DNA"/>
</dbReference>
<dbReference type="SUPFAM" id="SSF53098">
    <property type="entry name" value="Ribonuclease H-like"/>
    <property type="match status" value="1"/>
</dbReference>
<keyword evidence="5" id="KW-1185">Reference proteome</keyword>
<dbReference type="InterPro" id="IPR053151">
    <property type="entry name" value="RNase_H-like"/>
</dbReference>
<proteinExistence type="predicted"/>
<feature type="compositionally biased region" description="Basic and acidic residues" evidence="1">
    <location>
        <begin position="229"/>
        <end position="251"/>
    </location>
</feature>
<dbReference type="InterPro" id="IPR026960">
    <property type="entry name" value="RVT-Znf"/>
</dbReference>
<dbReference type="Proteomes" id="UP001281410">
    <property type="component" value="Unassembled WGS sequence"/>
</dbReference>
<gene>
    <name evidence="4" type="ORF">Dsin_018328</name>
</gene>
<comment type="caution">
    <text evidence="4">The sequence shown here is derived from an EMBL/GenBank/DDBJ whole genome shotgun (WGS) entry which is preliminary data.</text>
</comment>